<evidence type="ECO:0000256" key="1">
    <source>
        <dbReference type="ARBA" id="ARBA00005695"/>
    </source>
</evidence>
<feature type="signal peptide" evidence="3">
    <location>
        <begin position="1"/>
        <end position="43"/>
    </location>
</feature>
<dbReference type="PIRSF" id="PIRSF002741">
    <property type="entry name" value="MppA"/>
    <property type="match status" value="1"/>
</dbReference>
<dbReference type="CDD" id="cd08502">
    <property type="entry name" value="PBP2_NikA_DppA_OppA_like_16"/>
    <property type="match status" value="1"/>
</dbReference>
<dbReference type="GO" id="GO:1904680">
    <property type="term" value="F:peptide transmembrane transporter activity"/>
    <property type="evidence" value="ECO:0007669"/>
    <property type="project" value="TreeGrafter"/>
</dbReference>
<name>A0A235EFP2_9BURK</name>
<comment type="caution">
    <text evidence="5">The sequence shown here is derived from an EMBL/GenBank/DDBJ whole genome shotgun (WGS) entry which is preliminary data.</text>
</comment>
<keyword evidence="6" id="KW-1185">Reference proteome</keyword>
<evidence type="ECO:0000259" key="4">
    <source>
        <dbReference type="Pfam" id="PF00496"/>
    </source>
</evidence>
<dbReference type="SUPFAM" id="SSF53850">
    <property type="entry name" value="Periplasmic binding protein-like II"/>
    <property type="match status" value="1"/>
</dbReference>
<dbReference type="PROSITE" id="PS01040">
    <property type="entry name" value="SBP_BACTERIAL_5"/>
    <property type="match status" value="1"/>
</dbReference>
<dbReference type="OrthoDB" id="9801799at2"/>
<organism evidence="5 6">
    <name type="scientific">Acidovorax kalamii</name>
    <dbReference type="NCBI Taxonomy" id="2004485"/>
    <lineage>
        <taxon>Bacteria</taxon>
        <taxon>Pseudomonadati</taxon>
        <taxon>Pseudomonadota</taxon>
        <taxon>Betaproteobacteria</taxon>
        <taxon>Burkholderiales</taxon>
        <taxon>Comamonadaceae</taxon>
        <taxon>Acidovorax</taxon>
    </lineage>
</organism>
<dbReference type="InterPro" id="IPR039424">
    <property type="entry name" value="SBP_5"/>
</dbReference>
<dbReference type="InterPro" id="IPR000914">
    <property type="entry name" value="SBP_5_dom"/>
</dbReference>
<evidence type="ECO:0000313" key="5">
    <source>
        <dbReference type="EMBL" id="OYD47811.1"/>
    </source>
</evidence>
<dbReference type="Gene3D" id="3.40.190.10">
    <property type="entry name" value="Periplasmic binding protein-like II"/>
    <property type="match status" value="1"/>
</dbReference>
<protein>
    <submittedName>
        <fullName evidence="5">Peptide ABC transporter</fullName>
    </submittedName>
</protein>
<dbReference type="InterPro" id="IPR023765">
    <property type="entry name" value="SBP_5_CS"/>
</dbReference>
<sequence>MQTSGTNLVQHPLPTPELRGRRKLLGAAALTAALTLACSASWAQTAATAPVKGGAANLAMVGEPQGLDPMVSTADLVGTIMQHVYEPLYTFDANWAIAPMLAEGLPTVSKDGLTYTIPLRKGVKFHNGREMTADDVVASLQRWMELNPRGKAVGKEVASLTAKGALAVELKLKNPYAPLLAQLALPSGMAAIMAKESIAPQLKDFVGTGPYQFKERRPDQFTVLVRFDGYASRKEAASGYAGKREALLDELRFVPVPSANTRVEGALSGQFQYADLLPVEAIGRIEKGAPAVVPIVTKNFGFPYIVFNTKEGVLASQPLRRAVQTAVGTGELLAAGFGDNRFFVVEPNFFPKGTPYYSDAGSKLYNERNPQAAKDQAAKASYNGQPVRIMASRQYEFHYNMALVMSEQLKKAGFKTELQVVDWATLVQRRNDPKLWDVYFTHSGLFPEPMLSPPQLGDGAPGWWESDAKKAALSAFNQATDPAKRGALWGKVQQVVYDEVPFIEVGKFNGLSARSAKLQGYTPAIWPFFWNTGLAK</sequence>
<reference evidence="5 6" key="1">
    <citation type="submission" date="2017-07" db="EMBL/GenBank/DDBJ databases">
        <title>Acidovorax KNDSW TSA 6 genome sequence and assembly.</title>
        <authorList>
            <person name="Mayilraj S."/>
        </authorList>
    </citation>
    <scope>NUCLEOTIDE SEQUENCE [LARGE SCALE GENOMIC DNA]</scope>
    <source>
        <strain evidence="5 6">KNDSW-TSA6</strain>
    </source>
</reference>
<proteinExistence type="inferred from homology"/>
<dbReference type="GO" id="GO:0030288">
    <property type="term" value="C:outer membrane-bounded periplasmic space"/>
    <property type="evidence" value="ECO:0007669"/>
    <property type="project" value="UniProtKB-ARBA"/>
</dbReference>
<feature type="domain" description="Solute-binding protein family 5" evidence="4">
    <location>
        <begin position="97"/>
        <end position="444"/>
    </location>
</feature>
<keyword evidence="2 3" id="KW-0732">Signal</keyword>
<dbReference type="InterPro" id="IPR030678">
    <property type="entry name" value="Peptide/Ni-bd"/>
</dbReference>
<dbReference type="Pfam" id="PF00496">
    <property type="entry name" value="SBP_bac_5"/>
    <property type="match status" value="1"/>
</dbReference>
<feature type="chain" id="PRO_5012443961" evidence="3">
    <location>
        <begin position="44"/>
        <end position="536"/>
    </location>
</feature>
<evidence type="ECO:0000256" key="2">
    <source>
        <dbReference type="ARBA" id="ARBA00022729"/>
    </source>
</evidence>
<dbReference type="PANTHER" id="PTHR30290">
    <property type="entry name" value="PERIPLASMIC BINDING COMPONENT OF ABC TRANSPORTER"/>
    <property type="match status" value="1"/>
</dbReference>
<evidence type="ECO:0000256" key="3">
    <source>
        <dbReference type="SAM" id="SignalP"/>
    </source>
</evidence>
<dbReference type="RefSeq" id="WP_094291821.1">
    <property type="nucleotide sequence ID" value="NZ_NOIG01000015.1"/>
</dbReference>
<comment type="similarity">
    <text evidence="1">Belongs to the bacterial solute-binding protein 5 family.</text>
</comment>
<accession>A0A235EFP2</accession>
<dbReference type="AlphaFoldDB" id="A0A235EFP2"/>
<dbReference type="Proteomes" id="UP000215441">
    <property type="component" value="Unassembled WGS sequence"/>
</dbReference>
<evidence type="ECO:0000313" key="6">
    <source>
        <dbReference type="Proteomes" id="UP000215441"/>
    </source>
</evidence>
<dbReference type="InterPro" id="IPR006311">
    <property type="entry name" value="TAT_signal"/>
</dbReference>
<dbReference type="EMBL" id="NOIG01000015">
    <property type="protein sequence ID" value="OYD47811.1"/>
    <property type="molecule type" value="Genomic_DNA"/>
</dbReference>
<dbReference type="PANTHER" id="PTHR30290:SF38">
    <property type="entry name" value="D,D-DIPEPTIDE-BINDING PERIPLASMIC PROTEIN DDPA-RELATED"/>
    <property type="match status" value="1"/>
</dbReference>
<gene>
    <name evidence="5" type="ORF">CBY09_22565</name>
</gene>
<dbReference type="GO" id="GO:0043190">
    <property type="term" value="C:ATP-binding cassette (ABC) transporter complex"/>
    <property type="evidence" value="ECO:0007669"/>
    <property type="project" value="InterPro"/>
</dbReference>
<dbReference type="Gene3D" id="3.10.105.10">
    <property type="entry name" value="Dipeptide-binding Protein, Domain 3"/>
    <property type="match status" value="1"/>
</dbReference>
<dbReference type="PROSITE" id="PS51318">
    <property type="entry name" value="TAT"/>
    <property type="match status" value="1"/>
</dbReference>
<dbReference type="GO" id="GO:0015833">
    <property type="term" value="P:peptide transport"/>
    <property type="evidence" value="ECO:0007669"/>
    <property type="project" value="TreeGrafter"/>
</dbReference>